<protein>
    <submittedName>
        <fullName evidence="3">Carbohydrate-selective porin, OprB family</fullName>
    </submittedName>
</protein>
<dbReference type="GO" id="GO:0015288">
    <property type="term" value="F:porin activity"/>
    <property type="evidence" value="ECO:0007669"/>
    <property type="project" value="InterPro"/>
</dbReference>
<proteinExistence type="inferred from homology"/>
<dbReference type="STRING" id="45496.SAMN04488079_1096"/>
<dbReference type="InterPro" id="IPR038673">
    <property type="entry name" value="OprB_sf"/>
</dbReference>
<reference evidence="4" key="1">
    <citation type="submission" date="2016-10" db="EMBL/GenBank/DDBJ databases">
        <authorList>
            <person name="Varghese N."/>
            <person name="Submissions S."/>
        </authorList>
    </citation>
    <scope>NUCLEOTIDE SEQUENCE [LARGE SCALE GENOMIC DNA]</scope>
    <source>
        <strain evidence="4">DSM 11578</strain>
    </source>
</reference>
<dbReference type="Proteomes" id="UP000198924">
    <property type="component" value="Unassembled WGS sequence"/>
</dbReference>
<gene>
    <name evidence="3" type="ORF">SAMN04488079_1096</name>
</gene>
<sequence length="59" mass="6857">MELSYGYQLTSQIRVQPNIQYIINPDQFSEPGRKKDLDNIFILGLRFDVNLADIVKSLK</sequence>
<name>A0A1I3YV27_9GAMM</name>
<evidence type="ECO:0000256" key="1">
    <source>
        <dbReference type="ARBA" id="ARBA00008769"/>
    </source>
</evidence>
<dbReference type="AlphaFoldDB" id="A0A1I3YV27"/>
<evidence type="ECO:0000313" key="3">
    <source>
        <dbReference type="EMBL" id="SFK35640.1"/>
    </source>
</evidence>
<accession>A0A1I3YV27</accession>
<dbReference type="Pfam" id="PF04966">
    <property type="entry name" value="OprB"/>
    <property type="match status" value="1"/>
</dbReference>
<dbReference type="Gene3D" id="2.40.160.180">
    <property type="entry name" value="Carbohydrate-selective porin OprB"/>
    <property type="match status" value="1"/>
</dbReference>
<dbReference type="InterPro" id="IPR007049">
    <property type="entry name" value="Carb-sel_porin_OprB"/>
</dbReference>
<dbReference type="EMBL" id="FOSH01000009">
    <property type="protein sequence ID" value="SFK35640.1"/>
    <property type="molecule type" value="Genomic_DNA"/>
</dbReference>
<dbReference type="GO" id="GO:0016020">
    <property type="term" value="C:membrane"/>
    <property type="evidence" value="ECO:0007669"/>
    <property type="project" value="InterPro"/>
</dbReference>
<evidence type="ECO:0000313" key="4">
    <source>
        <dbReference type="Proteomes" id="UP000198924"/>
    </source>
</evidence>
<evidence type="ECO:0000256" key="2">
    <source>
        <dbReference type="RuleBase" id="RU363072"/>
    </source>
</evidence>
<keyword evidence="4" id="KW-1185">Reference proteome</keyword>
<comment type="similarity">
    <text evidence="1 2">Belongs to the OprB family.</text>
</comment>
<organism evidence="3 4">
    <name type="scientific">Methylophaga sulfidovorans</name>
    <dbReference type="NCBI Taxonomy" id="45496"/>
    <lineage>
        <taxon>Bacteria</taxon>
        <taxon>Pseudomonadati</taxon>
        <taxon>Pseudomonadota</taxon>
        <taxon>Gammaproteobacteria</taxon>
        <taxon>Thiotrichales</taxon>
        <taxon>Piscirickettsiaceae</taxon>
        <taxon>Methylophaga</taxon>
    </lineage>
</organism>
<dbReference type="GO" id="GO:0008643">
    <property type="term" value="P:carbohydrate transport"/>
    <property type="evidence" value="ECO:0007669"/>
    <property type="project" value="InterPro"/>
</dbReference>